<evidence type="ECO:0000313" key="2">
    <source>
        <dbReference type="EMBL" id="SMB81437.1"/>
    </source>
</evidence>
<protein>
    <submittedName>
        <fullName evidence="2">Uncharacterized protein</fullName>
    </submittedName>
</protein>
<organism evidence="2 3">
    <name type="scientific">Pasteurella testudinis DSM 23072</name>
    <dbReference type="NCBI Taxonomy" id="1122938"/>
    <lineage>
        <taxon>Bacteria</taxon>
        <taxon>Pseudomonadati</taxon>
        <taxon>Pseudomonadota</taxon>
        <taxon>Gammaproteobacteria</taxon>
        <taxon>Pasteurellales</taxon>
        <taxon>Pasteurellaceae</taxon>
        <taxon>Pasteurella</taxon>
    </lineage>
</organism>
<evidence type="ECO:0000313" key="3">
    <source>
        <dbReference type="Proteomes" id="UP000192408"/>
    </source>
</evidence>
<keyword evidence="3" id="KW-1185">Reference proteome</keyword>
<reference evidence="3" key="1">
    <citation type="submission" date="2017-04" db="EMBL/GenBank/DDBJ databases">
        <authorList>
            <person name="Varghese N."/>
            <person name="Submissions S."/>
        </authorList>
    </citation>
    <scope>NUCLEOTIDE SEQUENCE [LARGE SCALE GENOMIC DNA]</scope>
    <source>
        <strain evidence="3">DSM 23072</strain>
    </source>
</reference>
<keyword evidence="1" id="KW-1133">Transmembrane helix</keyword>
<accession>A0A1W1UK35</accession>
<evidence type="ECO:0000256" key="1">
    <source>
        <dbReference type="SAM" id="Phobius"/>
    </source>
</evidence>
<gene>
    <name evidence="2" type="ORF">SAMN05660772_01851</name>
</gene>
<dbReference type="AlphaFoldDB" id="A0A1W1UK35"/>
<sequence length="48" mass="5222">MKIIILLITLLFAIVEMAGQVLDGNRPITLGIVIITLCIVALTLTEEK</sequence>
<dbReference type="Proteomes" id="UP000192408">
    <property type="component" value="Unassembled WGS sequence"/>
</dbReference>
<keyword evidence="1" id="KW-0472">Membrane</keyword>
<proteinExistence type="predicted"/>
<feature type="transmembrane region" description="Helical" evidence="1">
    <location>
        <begin position="28"/>
        <end position="45"/>
    </location>
</feature>
<dbReference type="STRING" id="1122938.SAMN05660772_01851"/>
<dbReference type="RefSeq" id="WP_159460714.1">
    <property type="nucleotide sequence ID" value="NZ_FWWV01000006.1"/>
</dbReference>
<name>A0A1W1UK35_9PAST</name>
<keyword evidence="1" id="KW-0812">Transmembrane</keyword>
<dbReference type="EMBL" id="FWWV01000006">
    <property type="protein sequence ID" value="SMB81437.1"/>
    <property type="molecule type" value="Genomic_DNA"/>
</dbReference>